<dbReference type="GO" id="GO:0033331">
    <property type="term" value="P:ent-kaurene metabolic process"/>
    <property type="evidence" value="ECO:0007669"/>
    <property type="project" value="UniProtKB-ARBA"/>
</dbReference>
<name>A0AAP0CM94_9ASTR</name>
<evidence type="ECO:0000256" key="5">
    <source>
        <dbReference type="ARBA" id="ARBA00066670"/>
    </source>
</evidence>
<organism evidence="8 9">
    <name type="scientific">Deinandra increscens subsp. villosa</name>
    <dbReference type="NCBI Taxonomy" id="3103831"/>
    <lineage>
        <taxon>Eukaryota</taxon>
        <taxon>Viridiplantae</taxon>
        <taxon>Streptophyta</taxon>
        <taxon>Embryophyta</taxon>
        <taxon>Tracheophyta</taxon>
        <taxon>Spermatophyta</taxon>
        <taxon>Magnoliopsida</taxon>
        <taxon>eudicotyledons</taxon>
        <taxon>Gunneridae</taxon>
        <taxon>Pentapetalae</taxon>
        <taxon>asterids</taxon>
        <taxon>campanulids</taxon>
        <taxon>Asterales</taxon>
        <taxon>Asteraceae</taxon>
        <taxon>Asteroideae</taxon>
        <taxon>Heliantheae alliance</taxon>
        <taxon>Madieae</taxon>
        <taxon>Madiinae</taxon>
        <taxon>Deinandra</taxon>
    </lineage>
</organism>
<dbReference type="FunFam" id="1.50.10.130:FF:000002">
    <property type="entry name" value="Ent-copalyl diphosphate synthase, chloroplastic"/>
    <property type="match status" value="1"/>
</dbReference>
<dbReference type="InterPro" id="IPR008949">
    <property type="entry name" value="Isoprenoid_synthase_dom_sf"/>
</dbReference>
<evidence type="ECO:0000256" key="1">
    <source>
        <dbReference type="ARBA" id="ARBA00001946"/>
    </source>
</evidence>
<protein>
    <recommendedName>
        <fullName evidence="5">ent-kaurene synthase</fullName>
        <ecNumber evidence="5">4.2.3.19</ecNumber>
    </recommendedName>
</protein>
<dbReference type="CDD" id="cd00167">
    <property type="entry name" value="SANT"/>
    <property type="match status" value="1"/>
</dbReference>
<dbReference type="Gene3D" id="1.10.600.10">
    <property type="entry name" value="Farnesyl Diphosphate Synthase"/>
    <property type="match status" value="2"/>
</dbReference>
<dbReference type="InterPro" id="IPR008930">
    <property type="entry name" value="Terpenoid_cyclase/PrenylTrfase"/>
</dbReference>
<evidence type="ECO:0000313" key="9">
    <source>
        <dbReference type="Proteomes" id="UP001408789"/>
    </source>
</evidence>
<feature type="domain" description="Terpene synthase N-terminal" evidence="7">
    <location>
        <begin position="423"/>
        <end position="629"/>
    </location>
</feature>
<feature type="region of interest" description="Disordered" evidence="6">
    <location>
        <begin position="99"/>
        <end position="122"/>
    </location>
</feature>
<reference evidence="8 9" key="1">
    <citation type="submission" date="2024-04" db="EMBL/GenBank/DDBJ databases">
        <title>The reference genome of an endangered Asteraceae, Deinandra increscens subsp. villosa, native to the Central Coast of California.</title>
        <authorList>
            <person name="Guilliams M."/>
            <person name="Hasenstab-Lehman K."/>
            <person name="Meyer R."/>
            <person name="Mcevoy S."/>
        </authorList>
    </citation>
    <scope>NUCLEOTIDE SEQUENCE [LARGE SCALE GENOMIC DNA]</scope>
    <source>
        <tissue evidence="8">Leaf</tissue>
    </source>
</reference>
<dbReference type="Gene3D" id="1.50.10.160">
    <property type="match status" value="1"/>
</dbReference>
<dbReference type="EC" id="4.2.3.19" evidence="5"/>
<dbReference type="SUPFAM" id="SSF48239">
    <property type="entry name" value="Terpenoid cyclases/Protein prenyltransferases"/>
    <property type="match status" value="2"/>
</dbReference>
<dbReference type="EMBL" id="JBCNJP010000023">
    <property type="protein sequence ID" value="KAK9057483.1"/>
    <property type="molecule type" value="Genomic_DNA"/>
</dbReference>
<dbReference type="GO" id="GO:0009686">
    <property type="term" value="P:gibberellin biosynthetic process"/>
    <property type="evidence" value="ECO:0007669"/>
    <property type="project" value="TreeGrafter"/>
</dbReference>
<keyword evidence="3" id="KW-0460">Magnesium</keyword>
<dbReference type="InterPro" id="IPR036965">
    <property type="entry name" value="Terpene_synth_N_sf"/>
</dbReference>
<dbReference type="PANTHER" id="PTHR31739:SF4">
    <property type="entry name" value="ENT-COPALYL DIPHOSPHATE SYNTHASE, CHLOROPLASTIC"/>
    <property type="match status" value="1"/>
</dbReference>
<feature type="compositionally biased region" description="Low complexity" evidence="6">
    <location>
        <begin position="109"/>
        <end position="122"/>
    </location>
</feature>
<dbReference type="GO" id="GO:0009899">
    <property type="term" value="F:ent-kaurene synthase activity"/>
    <property type="evidence" value="ECO:0007669"/>
    <property type="project" value="UniProtKB-EC"/>
</dbReference>
<evidence type="ECO:0000256" key="3">
    <source>
        <dbReference type="ARBA" id="ARBA00022842"/>
    </source>
</evidence>
<dbReference type="Gene3D" id="1.50.10.130">
    <property type="entry name" value="Terpene synthase, N-terminal domain"/>
    <property type="match status" value="1"/>
</dbReference>
<dbReference type="PANTHER" id="PTHR31739">
    <property type="entry name" value="ENT-COPALYL DIPHOSPHATE SYNTHASE, CHLOROPLASTIC"/>
    <property type="match status" value="1"/>
</dbReference>
<evidence type="ECO:0000313" key="8">
    <source>
        <dbReference type="EMBL" id="KAK9057483.1"/>
    </source>
</evidence>
<dbReference type="AlphaFoldDB" id="A0AAP0CM94"/>
<feature type="region of interest" description="Disordered" evidence="6">
    <location>
        <begin position="1"/>
        <end position="40"/>
    </location>
</feature>
<dbReference type="InterPro" id="IPR001906">
    <property type="entry name" value="Terpene_synth_N"/>
</dbReference>
<gene>
    <name evidence="8" type="ORF">SSX86_022319</name>
</gene>
<keyword evidence="2" id="KW-0479">Metal-binding</keyword>
<accession>A0AAP0CM94</accession>
<dbReference type="SUPFAM" id="SSF48576">
    <property type="entry name" value="Terpenoid synthases"/>
    <property type="match status" value="1"/>
</dbReference>
<sequence length="878" mass="100610">MAYPSANNNGSTSNGNGSTTTDGGRSAVPENSAVGPSERALKHKIRLSKDWTPDEQSVLEELLTKYASDSKVMRFAKIAFKLRGKTMRDVALRSKWTTEKVEDQHVEPSSLATNNSSSGSINSDDHDISYEGSFWLLQRFSGESRQLLEENLQAMKQISANFSANFSASKVHENINLLSKVRNNIAVLLKESLDDMSETMKKMPPLPFKLNDKLANSIIPNTNVSKQRDLQIVDHEDQATINKYVKSIKLIFDSLDDGEVNSSPYDVAWVALIKDVKEPSNGPQFPSSLEWIVNHQLDDGSWGEPSLFLAYDRLLNTLACVIALTSWSIHPDKCEKGIKFLEDNINKLEDEKEEHETGGFEVVFSSLIEFAETLDIRVSIKDSPIVKKVFKRRDMKLERIPLDKFYKKPTILLYTLEGMKDLEWNKVLKLQAENGSMCYSPSATAFAFMHTKDQKCLTFLTNLVDKFQGGVPQGYPFDIYEQAWMVDRFQRLGIAHHFPSEIKECVDYLYRYWSGQGEGFARNCNLPDLDDTNMAFRVLRTAGYQVSCDVFRYFEKNGKFMCYPDQSSEAVTVMFNLYRASQVLFPGEKILNDVKKFSYSYLMEKRSKNELFDKYVIAKDLPGEVGYALDVPWYASLPRLETRYYLGQYGGEDELWIAKVLYRMGNISNNKYLELAKLDYNHCQAIHQQEWRNIKKWYAHLNIEEGVNTRLLWAYYEAAASIFEPERCNERVAWAKTTVIANIVTSFFARHQYSNTDIRMFVNEFTNAKRCERNGKPWSAMMNALHETINQISSNTKEAHGVDIYPHLHTIDDHTIGFGIESKMQELVQLVLCESPNDLDANSKKTFLTVAKTFYYRALFDPETINQHIGKVLFENVI</sequence>
<feature type="compositionally biased region" description="Low complexity" evidence="6">
    <location>
        <begin position="1"/>
        <end position="26"/>
    </location>
</feature>
<dbReference type="Gene3D" id="1.10.10.60">
    <property type="entry name" value="Homeodomain-like"/>
    <property type="match status" value="1"/>
</dbReference>
<evidence type="ECO:0000259" key="7">
    <source>
        <dbReference type="Pfam" id="PF01397"/>
    </source>
</evidence>
<comment type="caution">
    <text evidence="8">The sequence shown here is derived from an EMBL/GenBank/DDBJ whole genome shotgun (WGS) entry which is preliminary data.</text>
</comment>
<evidence type="ECO:0000256" key="6">
    <source>
        <dbReference type="SAM" id="MobiDB-lite"/>
    </source>
</evidence>
<dbReference type="Pfam" id="PF12579">
    <property type="entry name" value="DUF3755"/>
    <property type="match status" value="1"/>
</dbReference>
<dbReference type="InterPro" id="IPR050148">
    <property type="entry name" value="Terpene_synthase-like"/>
</dbReference>
<dbReference type="SFLD" id="SFLDG01605">
    <property type="entry name" value="Terpene_Cyclase_Like_1_N-term"/>
    <property type="match status" value="1"/>
</dbReference>
<dbReference type="Proteomes" id="UP001408789">
    <property type="component" value="Unassembled WGS sequence"/>
</dbReference>
<proteinExistence type="predicted"/>
<dbReference type="InterPro" id="IPR001005">
    <property type="entry name" value="SANT/Myb"/>
</dbReference>
<evidence type="ECO:0000256" key="4">
    <source>
        <dbReference type="ARBA" id="ARBA00050853"/>
    </source>
</evidence>
<dbReference type="GO" id="GO:0009507">
    <property type="term" value="C:chloroplast"/>
    <property type="evidence" value="ECO:0007669"/>
    <property type="project" value="TreeGrafter"/>
</dbReference>
<dbReference type="InterPro" id="IPR022228">
    <property type="entry name" value="DUF3755"/>
</dbReference>
<comment type="catalytic activity">
    <reaction evidence="4">
        <text>ent-copalyl diphosphate = ent-kaur-16-ene + diphosphate</text>
        <dbReference type="Rhea" id="RHEA:22220"/>
        <dbReference type="ChEBI" id="CHEBI:15415"/>
        <dbReference type="ChEBI" id="CHEBI:33019"/>
        <dbReference type="ChEBI" id="CHEBI:58553"/>
        <dbReference type="EC" id="4.2.3.19"/>
    </reaction>
    <physiologicalReaction direction="left-to-right" evidence="4">
        <dbReference type="Rhea" id="RHEA:22221"/>
    </physiologicalReaction>
</comment>
<dbReference type="SFLD" id="SFLDG01014">
    <property type="entry name" value="Terpene_Cyclase_Like_1_N-term"/>
    <property type="match status" value="1"/>
</dbReference>
<evidence type="ECO:0000256" key="2">
    <source>
        <dbReference type="ARBA" id="ARBA00022723"/>
    </source>
</evidence>
<dbReference type="GO" id="GO:0000287">
    <property type="term" value="F:magnesium ion binding"/>
    <property type="evidence" value="ECO:0007669"/>
    <property type="project" value="TreeGrafter"/>
</dbReference>
<keyword evidence="9" id="KW-1185">Reference proteome</keyword>
<dbReference type="Pfam" id="PF01397">
    <property type="entry name" value="Terpene_synth"/>
    <property type="match status" value="1"/>
</dbReference>
<comment type="cofactor">
    <cofactor evidence="1">
        <name>Mg(2+)</name>
        <dbReference type="ChEBI" id="CHEBI:18420"/>
    </cofactor>
</comment>